<organism evidence="1 2">
    <name type="scientific">Mucor circinelloides f. circinelloides (strain 1006PhL)</name>
    <name type="common">Mucormycosis agent</name>
    <name type="synonym">Calyptromyces circinelloides</name>
    <dbReference type="NCBI Taxonomy" id="1220926"/>
    <lineage>
        <taxon>Eukaryota</taxon>
        <taxon>Fungi</taxon>
        <taxon>Fungi incertae sedis</taxon>
        <taxon>Mucoromycota</taxon>
        <taxon>Mucoromycotina</taxon>
        <taxon>Mucoromycetes</taxon>
        <taxon>Mucorales</taxon>
        <taxon>Mucorineae</taxon>
        <taxon>Mucoraceae</taxon>
        <taxon>Mucor</taxon>
    </lineage>
</organism>
<accession>S2JTP9</accession>
<gene>
    <name evidence="1" type="ORF">HMPREF1544_07050</name>
</gene>
<reference evidence="2" key="1">
    <citation type="submission" date="2013-05" db="EMBL/GenBank/DDBJ databases">
        <title>The Genome sequence of Mucor circinelloides f. circinelloides 1006PhL.</title>
        <authorList>
            <consortium name="The Broad Institute Genomics Platform"/>
            <person name="Cuomo C."/>
            <person name="Earl A."/>
            <person name="Findley K."/>
            <person name="Lee S.C."/>
            <person name="Walker B."/>
            <person name="Young S."/>
            <person name="Zeng Q."/>
            <person name="Gargeya S."/>
            <person name="Fitzgerald M."/>
            <person name="Haas B."/>
            <person name="Abouelleil A."/>
            <person name="Allen A.W."/>
            <person name="Alvarado L."/>
            <person name="Arachchi H.M."/>
            <person name="Berlin A.M."/>
            <person name="Chapman S.B."/>
            <person name="Gainer-Dewar J."/>
            <person name="Goldberg J."/>
            <person name="Griggs A."/>
            <person name="Gujja S."/>
            <person name="Hansen M."/>
            <person name="Howarth C."/>
            <person name="Imamovic A."/>
            <person name="Ireland A."/>
            <person name="Larimer J."/>
            <person name="McCowan C."/>
            <person name="Murphy C."/>
            <person name="Pearson M."/>
            <person name="Poon T.W."/>
            <person name="Priest M."/>
            <person name="Roberts A."/>
            <person name="Saif S."/>
            <person name="Shea T."/>
            <person name="Sisk P."/>
            <person name="Sykes S."/>
            <person name="Wortman J."/>
            <person name="Nusbaum C."/>
            <person name="Birren B."/>
        </authorList>
    </citation>
    <scope>NUCLEOTIDE SEQUENCE [LARGE SCALE GENOMIC DNA]</scope>
    <source>
        <strain evidence="2">1006PhL</strain>
    </source>
</reference>
<dbReference type="Proteomes" id="UP000014254">
    <property type="component" value="Unassembled WGS sequence"/>
</dbReference>
<protein>
    <submittedName>
        <fullName evidence="1">Uncharacterized protein</fullName>
    </submittedName>
</protein>
<keyword evidence="2" id="KW-1185">Reference proteome</keyword>
<name>S2JTP9_MUCC1</name>
<sequence>MYPNQTSLLTGTPSLSVVIASLDRTLAVERMGRAALKYKTPSTTTIKLFSESHKAGSTPTSIREALIQQNPDQMSTQKSICNAIARAKLAKLNGLTPIQLLIELLDEKT</sequence>
<proteinExistence type="predicted"/>
<dbReference type="OrthoDB" id="2417334at2759"/>
<evidence type="ECO:0000313" key="1">
    <source>
        <dbReference type="EMBL" id="EPB86148.1"/>
    </source>
</evidence>
<dbReference type="InParanoid" id="S2JTP9"/>
<dbReference type="VEuPathDB" id="FungiDB:HMPREF1544_07050"/>
<dbReference type="AlphaFoldDB" id="S2JTP9"/>
<dbReference type="EMBL" id="KE123995">
    <property type="protein sequence ID" value="EPB86148.1"/>
    <property type="molecule type" value="Genomic_DNA"/>
</dbReference>
<evidence type="ECO:0000313" key="2">
    <source>
        <dbReference type="Proteomes" id="UP000014254"/>
    </source>
</evidence>